<dbReference type="InterPro" id="IPR002035">
    <property type="entry name" value="VWF_A"/>
</dbReference>
<protein>
    <recommendedName>
        <fullName evidence="12">Collagen alpha-1(VII) chain</fullName>
    </recommendedName>
</protein>
<dbReference type="SUPFAM" id="SSF53300">
    <property type="entry name" value="vWA-like"/>
    <property type="match status" value="2"/>
</dbReference>
<evidence type="ECO:0000256" key="3">
    <source>
        <dbReference type="ARBA" id="ARBA00022737"/>
    </source>
</evidence>
<dbReference type="Pfam" id="PF00092">
    <property type="entry name" value="VWA"/>
    <property type="match status" value="2"/>
</dbReference>
<dbReference type="GO" id="GO:0007044">
    <property type="term" value="P:cell-substrate junction assembly"/>
    <property type="evidence" value="ECO:0007669"/>
    <property type="project" value="TreeGrafter"/>
</dbReference>
<dbReference type="InterPro" id="IPR036465">
    <property type="entry name" value="vWFA_dom_sf"/>
</dbReference>
<evidence type="ECO:0000259" key="9">
    <source>
        <dbReference type="PROSITE" id="PS50853"/>
    </source>
</evidence>
<keyword evidence="4" id="KW-0176">Collagen</keyword>
<evidence type="ECO:0000256" key="2">
    <source>
        <dbReference type="ARBA" id="ARBA00022525"/>
    </source>
</evidence>
<feature type="domain" description="Fibronectin type-III" evidence="9">
    <location>
        <begin position="781"/>
        <end position="867"/>
    </location>
</feature>
<dbReference type="InterPro" id="IPR003961">
    <property type="entry name" value="FN3_dom"/>
</dbReference>
<feature type="domain" description="Fibronectin type-III" evidence="9">
    <location>
        <begin position="600"/>
        <end position="686"/>
    </location>
</feature>
<feature type="domain" description="Fibronectin type-III" evidence="9">
    <location>
        <begin position="506"/>
        <end position="598"/>
    </location>
</feature>
<dbReference type="Gene3D" id="3.40.50.410">
    <property type="entry name" value="von Willebrand factor, type A domain"/>
    <property type="match status" value="2"/>
</dbReference>
<dbReference type="PANTHER" id="PTHR46708:SF2">
    <property type="entry name" value="FIBRONECTIN TYPE-III DOMAIN-CONTAINING PROTEIN"/>
    <property type="match status" value="1"/>
</dbReference>
<feature type="domain" description="VWFA" evidence="8">
    <location>
        <begin position="35"/>
        <end position="208"/>
    </location>
</feature>
<dbReference type="SMART" id="SM00060">
    <property type="entry name" value="FN3"/>
    <property type="match status" value="10"/>
</dbReference>
<feature type="region of interest" description="Disordered" evidence="6">
    <location>
        <begin position="1333"/>
        <end position="1397"/>
    </location>
</feature>
<dbReference type="CDD" id="cd01450">
    <property type="entry name" value="vWFA_subfamily_ECM"/>
    <property type="match status" value="1"/>
</dbReference>
<evidence type="ECO:0008006" key="12">
    <source>
        <dbReference type="Google" id="ProtNLM"/>
    </source>
</evidence>
<dbReference type="Gene3D" id="2.60.40.10">
    <property type="entry name" value="Immunoglobulins"/>
    <property type="match status" value="10"/>
</dbReference>
<accession>A0A8J6K885</accession>
<dbReference type="GO" id="GO:0005201">
    <property type="term" value="F:extracellular matrix structural constituent"/>
    <property type="evidence" value="ECO:0007669"/>
    <property type="project" value="TreeGrafter"/>
</dbReference>
<evidence type="ECO:0000259" key="8">
    <source>
        <dbReference type="PROSITE" id="PS50234"/>
    </source>
</evidence>
<evidence type="ECO:0000256" key="6">
    <source>
        <dbReference type="SAM" id="MobiDB-lite"/>
    </source>
</evidence>
<dbReference type="CDD" id="cd00063">
    <property type="entry name" value="FN3"/>
    <property type="match status" value="10"/>
</dbReference>
<organism evidence="10 11">
    <name type="scientific">Eleutherodactylus coqui</name>
    <name type="common">Puerto Rican coqui</name>
    <dbReference type="NCBI Taxonomy" id="57060"/>
    <lineage>
        <taxon>Eukaryota</taxon>
        <taxon>Metazoa</taxon>
        <taxon>Chordata</taxon>
        <taxon>Craniata</taxon>
        <taxon>Vertebrata</taxon>
        <taxon>Euteleostomi</taxon>
        <taxon>Amphibia</taxon>
        <taxon>Batrachia</taxon>
        <taxon>Anura</taxon>
        <taxon>Neobatrachia</taxon>
        <taxon>Hyloidea</taxon>
        <taxon>Eleutherodactylidae</taxon>
        <taxon>Eleutherodactylinae</taxon>
        <taxon>Eleutherodactylus</taxon>
        <taxon>Eleutherodactylus</taxon>
    </lineage>
</organism>
<dbReference type="PANTHER" id="PTHR46708">
    <property type="entry name" value="TENASCIN"/>
    <property type="match status" value="1"/>
</dbReference>
<feature type="region of interest" description="Disordered" evidence="6">
    <location>
        <begin position="990"/>
        <end position="1009"/>
    </location>
</feature>
<evidence type="ECO:0000256" key="5">
    <source>
        <dbReference type="ARBA" id="ARBA00023180"/>
    </source>
</evidence>
<dbReference type="SMART" id="SM00327">
    <property type="entry name" value="VWA"/>
    <property type="match status" value="2"/>
</dbReference>
<feature type="signal peptide" evidence="7">
    <location>
        <begin position="1"/>
        <end position="23"/>
    </location>
</feature>
<gene>
    <name evidence="10" type="ORF">GDO78_009376</name>
</gene>
<keyword evidence="5" id="KW-0325">Glycoprotein</keyword>
<comment type="subcellular location">
    <subcellularLocation>
        <location evidence="1">Secreted</location>
        <location evidence="1">Extracellular space</location>
    </subcellularLocation>
</comment>
<feature type="domain" description="Fibronectin type-III" evidence="9">
    <location>
        <begin position="418"/>
        <end position="505"/>
    </location>
</feature>
<keyword evidence="11" id="KW-1185">Reference proteome</keyword>
<evidence type="ECO:0000313" key="11">
    <source>
        <dbReference type="Proteomes" id="UP000770717"/>
    </source>
</evidence>
<feature type="domain" description="Fibronectin type-III" evidence="9">
    <location>
        <begin position="231"/>
        <end position="327"/>
    </location>
</feature>
<dbReference type="Pfam" id="PF00041">
    <property type="entry name" value="fn3"/>
    <property type="match status" value="8"/>
</dbReference>
<name>A0A8J6K885_ELECQ</name>
<dbReference type="GO" id="GO:0007507">
    <property type="term" value="P:heart development"/>
    <property type="evidence" value="ECO:0007669"/>
    <property type="project" value="TreeGrafter"/>
</dbReference>
<dbReference type="InterPro" id="IPR036116">
    <property type="entry name" value="FN3_sf"/>
</dbReference>
<feature type="domain" description="Fibronectin type-III" evidence="9">
    <location>
        <begin position="690"/>
        <end position="780"/>
    </location>
</feature>
<dbReference type="FunFam" id="2.60.40.10:FF:001333">
    <property type="entry name" value="collagen alpha-1(VII) chain isoform X2"/>
    <property type="match status" value="1"/>
</dbReference>
<feature type="domain" description="Fibronectin type-III" evidence="9">
    <location>
        <begin position="1050"/>
        <end position="1139"/>
    </location>
</feature>
<dbReference type="OrthoDB" id="196393at2759"/>
<dbReference type="SUPFAM" id="SSF49265">
    <property type="entry name" value="Fibronectin type III"/>
    <property type="match status" value="5"/>
</dbReference>
<evidence type="ECO:0000313" key="10">
    <source>
        <dbReference type="EMBL" id="KAG9483427.1"/>
    </source>
</evidence>
<keyword evidence="7" id="KW-0732">Signal</keyword>
<dbReference type="PROSITE" id="PS50853">
    <property type="entry name" value="FN3"/>
    <property type="match status" value="9"/>
</dbReference>
<dbReference type="GO" id="GO:0007399">
    <property type="term" value="P:nervous system development"/>
    <property type="evidence" value="ECO:0007669"/>
    <property type="project" value="TreeGrafter"/>
</dbReference>
<keyword evidence="3" id="KW-0677">Repeat</keyword>
<feature type="domain" description="Fibronectin type-III" evidence="9">
    <location>
        <begin position="960"/>
        <end position="1047"/>
    </location>
</feature>
<reference evidence="10" key="1">
    <citation type="thesis" date="2020" institute="ProQuest LLC" country="789 East Eisenhower Parkway, Ann Arbor, MI, USA">
        <title>Comparative Genomics and Chromosome Evolution.</title>
        <authorList>
            <person name="Mudd A.B."/>
        </authorList>
    </citation>
    <scope>NUCLEOTIDE SEQUENCE</scope>
    <source>
        <strain evidence="10">HN-11 Male</strain>
        <tissue evidence="10">Kidney and liver</tissue>
    </source>
</reference>
<dbReference type="GO" id="GO:0043394">
    <property type="term" value="F:proteoglycan binding"/>
    <property type="evidence" value="ECO:0007669"/>
    <property type="project" value="TreeGrafter"/>
</dbReference>
<feature type="domain" description="Fibronectin type-III" evidence="9">
    <location>
        <begin position="871"/>
        <end position="958"/>
    </location>
</feature>
<dbReference type="GO" id="GO:0005581">
    <property type="term" value="C:collagen trimer"/>
    <property type="evidence" value="ECO:0007669"/>
    <property type="project" value="UniProtKB-KW"/>
</dbReference>
<dbReference type="PROSITE" id="PS50234">
    <property type="entry name" value="VWFA"/>
    <property type="match status" value="2"/>
</dbReference>
<evidence type="ECO:0000256" key="1">
    <source>
        <dbReference type="ARBA" id="ARBA00004239"/>
    </source>
</evidence>
<dbReference type="GO" id="GO:0005178">
    <property type="term" value="F:integrin binding"/>
    <property type="evidence" value="ECO:0007669"/>
    <property type="project" value="TreeGrafter"/>
</dbReference>
<dbReference type="EMBL" id="WNTK01000005">
    <property type="protein sequence ID" value="KAG9483427.1"/>
    <property type="molecule type" value="Genomic_DNA"/>
</dbReference>
<feature type="chain" id="PRO_5035326625" description="Collagen alpha-1(VII) chain" evidence="7">
    <location>
        <begin position="24"/>
        <end position="1397"/>
    </location>
</feature>
<dbReference type="InterPro" id="IPR050991">
    <property type="entry name" value="ECM_Regulatory_Proteins"/>
</dbReference>
<proteinExistence type="predicted"/>
<sequence>MIGSTALLVALHALVIFPEQSSSQQARCENIYDSDIVFVVDGSSSIGRANFRMIMTFMEGLVIPFINVVSQDGVRFGAVQYSDDPRTEFDFSQHQNGTEVIQAIRSLTYKGGNTRTGTGLRYVADNFFGPTILRPDVPKVVILITDGKSQDDVDQASQRLKDQGIKIYAVGIKNADSRELTRVASTPTDNFFFYVNDFRILRTLLPLVSRKVCVTTGGVYIPEGSPDTQTGPSNLVFSDQTADTMRIRWTAATGPVTGYRVVYGPLTGLGQQIPLELIEIILTSAQTSSLLQSLRPGTEYSVTVTALYANNIGESVSGRGKTLSALGVSNFRVAEVGPSFLRLSWTLSAGEPPSGYRLTYSTRGDGRIGEKTLSGSALSNMLGDLRPDTEYILVLYPQYQRQTGTPVTITGRTQRIEGVTDLNIQDVTSQSLTATWRGVRGATGYRISWVSQSGEDSKDFDVGPTITSHHIQNLHPSTEYTVSVSPLFGATEGPAMSTRVQTESGIAQVLRTFADSPTSIQVTWNLIPEATGYRLEWRRARGGAKAPQIVSLPTTVNKYNITGLRPGTEYRITLFTLYDGREIATPATTSETENTIGTITNVQVIDTTGKQVRLAWTGLVGATEYKVIIRSADGSFERTMKVPASRNTIDIDDLQEDKTYYVLISALVGRREGSPVTITVQTVSEEMTFSIENLHVLDARLGRIRLAWNGVPKATEYRILIRNSEDGTERSQAISGDQTTYELTDIREGITYIVRVTPVMGTKEGIPMTINVKTGDTAVAAVANLRVVETTSSRFRITWTGIARATGYRVTWRHSDGREDSRTLPAGTTSYDIEPLQENTVYVIGVTALIGNTASSPATITARTEEDSVGQVTNLRSTAIAENVIRLEWSPIARATHYRITWRRRDGVEVSRLVTRDVTSVDIPDLLPGTAYTISVSTVSGTRESEPVSIVAQTARQVGSVTSLRIFESQNILRVTWVGVQGATAYKVSWSPESGGSEQTREVPGNTNSFELVNLEPGRRYIVKVTALVGNRQGEPVTTSVTTPDIPVNPVRDLRITDVSRQGLRLTWSGVPGSTGYRIYWRRADGGPESSRLVSGDVRFYDLDNLQAGALYQFRVASLLGSRESEAASALANTICRPGGTDIVFMVHTTQDNQYNEEAIKKFLSQVVSSVGQLGPDATQIAIGAYSFRQRPSVLLNRSSELRSVLQNIQNIPFSDPSGTAIGGAIDFARNYLFTTAYGRRRNVPGVLVILADSPSSDDVLQAANAIKATGIQVLAVGMNGADQEQLRRIVSGQSSRSLFYTADIANLNSLSDPLAEAICTITQIEDRCTEQCPQGEKGQKGELGSSGRPGTPGLPGDPGRPGPPGAQGPVGPRGPAGEGAASRGQKGEHVSNQWFD</sequence>
<comment type="caution">
    <text evidence="10">The sequence shown here is derived from an EMBL/GenBank/DDBJ whole genome shotgun (WGS) entry which is preliminary data.</text>
</comment>
<evidence type="ECO:0000256" key="4">
    <source>
        <dbReference type="ARBA" id="ARBA00023119"/>
    </source>
</evidence>
<dbReference type="FunFam" id="3.40.50.410:FF:000001">
    <property type="entry name" value="Collagen, type XII, alpha 1"/>
    <property type="match status" value="1"/>
</dbReference>
<dbReference type="PRINTS" id="PR00453">
    <property type="entry name" value="VWFADOMAIN"/>
</dbReference>
<dbReference type="InterPro" id="IPR013783">
    <property type="entry name" value="Ig-like_fold"/>
</dbReference>
<dbReference type="FunFam" id="2.60.40.10:FF:000307">
    <property type="entry name" value="collagen alpha-1(VII) chain isoform X1"/>
    <property type="match status" value="6"/>
</dbReference>
<keyword evidence="2" id="KW-0964">Secreted</keyword>
<feature type="domain" description="VWFA" evidence="8">
    <location>
        <begin position="1142"/>
        <end position="1315"/>
    </location>
</feature>
<dbReference type="GO" id="GO:0007160">
    <property type="term" value="P:cell-matrix adhesion"/>
    <property type="evidence" value="ECO:0007669"/>
    <property type="project" value="TreeGrafter"/>
</dbReference>
<evidence type="ECO:0000256" key="7">
    <source>
        <dbReference type="SAM" id="SignalP"/>
    </source>
</evidence>
<dbReference type="GO" id="GO:0005576">
    <property type="term" value="C:extracellular region"/>
    <property type="evidence" value="ECO:0007669"/>
    <property type="project" value="UniProtKB-SubCell"/>
</dbReference>
<dbReference type="Proteomes" id="UP000770717">
    <property type="component" value="Unassembled WGS sequence"/>
</dbReference>